<evidence type="ECO:0000313" key="2">
    <source>
        <dbReference type="EMBL" id="KAL0839613.1"/>
    </source>
</evidence>
<feature type="region of interest" description="Disordered" evidence="1">
    <location>
        <begin position="71"/>
        <end position="128"/>
    </location>
</feature>
<name>A0ABD0T8C3_LOXSC</name>
<reference evidence="2 3" key="1">
    <citation type="submission" date="2024-06" db="EMBL/GenBank/DDBJ databases">
        <title>A chromosome-level genome assembly of beet webworm, Loxostege sticticalis.</title>
        <authorList>
            <person name="Zhang Y."/>
        </authorList>
    </citation>
    <scope>NUCLEOTIDE SEQUENCE [LARGE SCALE GENOMIC DNA]</scope>
    <source>
        <strain evidence="2">AQ028</strain>
        <tissue evidence="2">Male pupae</tissue>
    </source>
</reference>
<protein>
    <submittedName>
        <fullName evidence="2">Uncharacterized protein</fullName>
    </submittedName>
</protein>
<organism evidence="2 3">
    <name type="scientific">Loxostege sticticalis</name>
    <name type="common">Beet webworm moth</name>
    <dbReference type="NCBI Taxonomy" id="481309"/>
    <lineage>
        <taxon>Eukaryota</taxon>
        <taxon>Metazoa</taxon>
        <taxon>Ecdysozoa</taxon>
        <taxon>Arthropoda</taxon>
        <taxon>Hexapoda</taxon>
        <taxon>Insecta</taxon>
        <taxon>Pterygota</taxon>
        <taxon>Neoptera</taxon>
        <taxon>Endopterygota</taxon>
        <taxon>Lepidoptera</taxon>
        <taxon>Glossata</taxon>
        <taxon>Ditrysia</taxon>
        <taxon>Pyraloidea</taxon>
        <taxon>Crambidae</taxon>
        <taxon>Pyraustinae</taxon>
        <taxon>Loxostege</taxon>
    </lineage>
</organism>
<gene>
    <name evidence="2" type="ORF">ABMA28_016291</name>
</gene>
<dbReference type="AlphaFoldDB" id="A0ABD0T8C3"/>
<dbReference type="Proteomes" id="UP001549921">
    <property type="component" value="Unassembled WGS sequence"/>
</dbReference>
<proteinExistence type="predicted"/>
<dbReference type="EMBL" id="JBEDNZ010000008">
    <property type="protein sequence ID" value="KAL0839613.1"/>
    <property type="molecule type" value="Genomic_DNA"/>
</dbReference>
<accession>A0ABD0T8C3</accession>
<evidence type="ECO:0000313" key="3">
    <source>
        <dbReference type="Proteomes" id="UP001549921"/>
    </source>
</evidence>
<comment type="caution">
    <text evidence="2">The sequence shown here is derived from an EMBL/GenBank/DDBJ whole genome shotgun (WGS) entry which is preliminary data.</text>
</comment>
<sequence>MPASNIDLYHHMQESRNNFDAMRPVPISADANHYMGQCQNNIHISTNCYYGYHDPKISENTQVTNDCEMMEEPHGKSIASPSTQQTQTHSRKRSADDTEMPQNKRFREEVQKERTNAPETTEIKNSDKNTEDLLESLYWNIHGGNIFQLLQCH</sequence>
<feature type="compositionally biased region" description="Basic and acidic residues" evidence="1">
    <location>
        <begin position="105"/>
        <end position="128"/>
    </location>
</feature>
<feature type="compositionally biased region" description="Polar residues" evidence="1">
    <location>
        <begin position="79"/>
        <end position="88"/>
    </location>
</feature>
<evidence type="ECO:0000256" key="1">
    <source>
        <dbReference type="SAM" id="MobiDB-lite"/>
    </source>
</evidence>